<feature type="domain" description="N-acetyltransferase" evidence="1">
    <location>
        <begin position="123"/>
        <end position="271"/>
    </location>
</feature>
<dbReference type="AlphaFoldDB" id="A0A1M6FEE2"/>
<proteinExistence type="predicted"/>
<dbReference type="InterPro" id="IPR000182">
    <property type="entry name" value="GNAT_dom"/>
</dbReference>
<name>A0A1M6FEE2_9CLOT</name>
<dbReference type="STRING" id="1121298.SAMN05444401_1911"/>
<evidence type="ECO:0000313" key="2">
    <source>
        <dbReference type="EMBL" id="SHI96012.1"/>
    </source>
</evidence>
<dbReference type="CDD" id="cd04301">
    <property type="entry name" value="NAT_SF"/>
    <property type="match status" value="1"/>
</dbReference>
<accession>A0A1M6FEE2</accession>
<dbReference type="PANTHER" id="PTHR43617:SF38">
    <property type="entry name" value="N-ACETYLTRANSFERASE DOMAIN-CONTAINING PROTEIN"/>
    <property type="match status" value="1"/>
</dbReference>
<dbReference type="InterPro" id="IPR016181">
    <property type="entry name" value="Acyl_CoA_acyltransferase"/>
</dbReference>
<dbReference type="Gene3D" id="3.40.630.30">
    <property type="match status" value="1"/>
</dbReference>
<dbReference type="InterPro" id="IPR050276">
    <property type="entry name" value="MshD_Acetyltransferase"/>
</dbReference>
<reference evidence="2 3" key="1">
    <citation type="submission" date="2016-11" db="EMBL/GenBank/DDBJ databases">
        <authorList>
            <person name="Jaros S."/>
            <person name="Januszkiewicz K."/>
            <person name="Wedrychowicz H."/>
        </authorList>
    </citation>
    <scope>NUCLEOTIDE SEQUENCE [LARGE SCALE GENOMIC DNA]</scope>
    <source>
        <strain evidence="2 3">DSM 21864</strain>
    </source>
</reference>
<dbReference type="EMBL" id="FQZO01000002">
    <property type="protein sequence ID" value="SHI96012.1"/>
    <property type="molecule type" value="Genomic_DNA"/>
</dbReference>
<keyword evidence="2" id="KW-0808">Transferase</keyword>
<dbReference type="PROSITE" id="PS51186">
    <property type="entry name" value="GNAT"/>
    <property type="match status" value="1"/>
</dbReference>
<dbReference type="PANTHER" id="PTHR43617">
    <property type="entry name" value="L-AMINO ACID N-ACETYLTRANSFERASE"/>
    <property type="match status" value="1"/>
</dbReference>
<keyword evidence="3" id="KW-1185">Reference proteome</keyword>
<protein>
    <submittedName>
        <fullName evidence="2">Acetyltransferase (GNAT) family protein</fullName>
    </submittedName>
</protein>
<dbReference type="Pfam" id="PF00583">
    <property type="entry name" value="Acetyltransf_1"/>
    <property type="match status" value="1"/>
</dbReference>
<evidence type="ECO:0000313" key="3">
    <source>
        <dbReference type="Proteomes" id="UP000184080"/>
    </source>
</evidence>
<organism evidence="2 3">
    <name type="scientific">Clostridium amylolyticum</name>
    <dbReference type="NCBI Taxonomy" id="1121298"/>
    <lineage>
        <taxon>Bacteria</taxon>
        <taxon>Bacillati</taxon>
        <taxon>Bacillota</taxon>
        <taxon>Clostridia</taxon>
        <taxon>Eubacteriales</taxon>
        <taxon>Clostridiaceae</taxon>
        <taxon>Clostridium</taxon>
    </lineage>
</organism>
<dbReference type="RefSeq" id="WP_073005847.1">
    <property type="nucleotide sequence ID" value="NZ_FQZO01000002.1"/>
</dbReference>
<dbReference type="GO" id="GO:0016747">
    <property type="term" value="F:acyltransferase activity, transferring groups other than amino-acyl groups"/>
    <property type="evidence" value="ECO:0007669"/>
    <property type="project" value="InterPro"/>
</dbReference>
<dbReference type="Proteomes" id="UP000184080">
    <property type="component" value="Unassembled WGS sequence"/>
</dbReference>
<dbReference type="OrthoDB" id="2036043at2"/>
<evidence type="ECO:0000259" key="1">
    <source>
        <dbReference type="PROSITE" id="PS51186"/>
    </source>
</evidence>
<sequence length="271" mass="31475">MKEEVFKNIKEQLKNYKFSSLKYTEYEDILDYDVICKDKEIILIFGYNKEAKLEEFHWVANSAFSLLQEISKLNKKGLITFIPEEWINEFKDNNFHMYAVWNDYFNNDISKSFECEEAMEFLEECHCKEASEVTLSCRDQSRGFSGQTEEWMKQWIQGVEPSLTSSDCKGSAILLHREDGNIAGIVCVTTYAHDSEKGAILWVREIAVRPEYQRRGIAKKLLTQALSYGKSHGAKRAFLMADECNDHAINLYNNMGFVANKDETQNDMILK</sequence>
<gene>
    <name evidence="2" type="ORF">SAMN05444401_1911</name>
</gene>
<dbReference type="SUPFAM" id="SSF55729">
    <property type="entry name" value="Acyl-CoA N-acyltransferases (Nat)"/>
    <property type="match status" value="1"/>
</dbReference>